<accession>A0A285UZ66</accession>
<dbReference type="Proteomes" id="UP000219167">
    <property type="component" value="Unassembled WGS sequence"/>
</dbReference>
<name>A0A285UZ66_9HYPH</name>
<evidence type="ECO:0000313" key="2">
    <source>
        <dbReference type="Proteomes" id="UP000219167"/>
    </source>
</evidence>
<reference evidence="1 2" key="1">
    <citation type="submission" date="2017-08" db="EMBL/GenBank/DDBJ databases">
        <authorList>
            <person name="de Groot N.N."/>
        </authorList>
    </citation>
    <scope>NUCLEOTIDE SEQUENCE [LARGE SCALE GENOMIC DNA]</scope>
    <source>
        <strain evidence="1 2">JC85</strain>
    </source>
</reference>
<organism evidence="1 2">
    <name type="scientific">Rhizobium subbaraonis</name>
    <dbReference type="NCBI Taxonomy" id="908946"/>
    <lineage>
        <taxon>Bacteria</taxon>
        <taxon>Pseudomonadati</taxon>
        <taxon>Pseudomonadota</taxon>
        <taxon>Alphaproteobacteria</taxon>
        <taxon>Hyphomicrobiales</taxon>
        <taxon>Rhizobiaceae</taxon>
        <taxon>Rhizobium/Agrobacterium group</taxon>
        <taxon>Rhizobium</taxon>
    </lineage>
</organism>
<evidence type="ECO:0000313" key="1">
    <source>
        <dbReference type="EMBL" id="SOC47110.1"/>
    </source>
</evidence>
<sequence length="818" mass="88721">MPQAIVGLIAAAGIPGLVTATGALTLGGNLLAGAIGFGISYGANALFKEDAPKPAEMRGTVRQSVSSRRKSYGEGPMGAAIIFFEVRDGALVQILYLGEGGEQGIDAFTEWRLDERIVTVELDGNINTSPIDGKVEVEFRLGSASQLHYERVAEIFPEIYDDTHRCRGCVTVMIKSNKVKTEKIREVYPNRLPQLVPVARRNKVFDPRTELTAYSANLALIFRSYLVDLDGAGLPASMIDEADFEVAADIGDELLATSGGGTVRRYHGQLDYKLEEEPINIIERMITATDGRLFLKRSGKIGFKAGKYVPPTVSIPDAVIVSYSLKDSSGPLREGTEVTVRYQNKMARYTEATCDPWIIDADGTRKPIPIQAYEIQEHHHARRIAKRRAQRATARWRGTIVTDLFGLEAWEEQYIYLEVRDLGIDFEPFEIMDIREGDDDMTVVIDVVSLPEDPETMHDLTFAEEGTPPAIPEDFDDESIHAPENLTVSIEKRNVGEATIALLVASWDAYSDRDDLSAQAQISLADAEEWTDINVADSNTRSEAVGIADGERYDVRVRWKEPEGKPSDWALFENVLVSIYEQESLALFAAMTTPPTTNRKGHINTLIRTLKNAGVWAKLTKIAVLAAANEQAALLDWKNPGGTAFSKVGTITFTADRGFTGDGATGYLDSGVAWNTLVSQDNASMWGFSLTEASANSSIVGTASGSGSAFVGPRNSAAYTVRAHGAQVTVDSAGSSIGFFGWSRSLSSAFRAYRNKVESTISQASAAPPTGNMTILRTAGTYGPWQVPFACAGAALTTAEQGALYDAIAAYLTDIGAL</sequence>
<gene>
    <name evidence="1" type="ORF">SAMN05892877_12714</name>
</gene>
<dbReference type="RefSeq" id="WP_097142860.1">
    <property type="nucleotide sequence ID" value="NZ_OBQD01000027.1"/>
</dbReference>
<evidence type="ECO:0008006" key="3">
    <source>
        <dbReference type="Google" id="ProtNLM"/>
    </source>
</evidence>
<dbReference type="AlphaFoldDB" id="A0A285UZ66"/>
<protein>
    <recommendedName>
        <fullName evidence="3">Tail protein</fullName>
    </recommendedName>
</protein>
<dbReference type="Gene3D" id="2.60.40.10">
    <property type="entry name" value="Immunoglobulins"/>
    <property type="match status" value="1"/>
</dbReference>
<proteinExistence type="predicted"/>
<keyword evidence="2" id="KW-1185">Reference proteome</keyword>
<dbReference type="InterPro" id="IPR013783">
    <property type="entry name" value="Ig-like_fold"/>
</dbReference>
<dbReference type="EMBL" id="OBQD01000027">
    <property type="protein sequence ID" value="SOC47110.1"/>
    <property type="molecule type" value="Genomic_DNA"/>
</dbReference>
<dbReference type="OrthoDB" id="7822067at2"/>